<dbReference type="InterPro" id="IPR009006">
    <property type="entry name" value="Ala_racemase/Decarboxylase_C"/>
</dbReference>
<dbReference type="RefSeq" id="WP_212905207.1">
    <property type="nucleotide sequence ID" value="NZ_BOPZ01000042.1"/>
</dbReference>
<dbReference type="Proteomes" id="UP000679179">
    <property type="component" value="Unassembled WGS sequence"/>
</dbReference>
<dbReference type="InterPro" id="IPR029066">
    <property type="entry name" value="PLP-binding_barrel"/>
</dbReference>
<evidence type="ECO:0000256" key="5">
    <source>
        <dbReference type="PIRSR" id="PIRSR600821-52"/>
    </source>
</evidence>
<feature type="binding site" evidence="5">
    <location>
        <position position="313"/>
    </location>
    <ligand>
        <name>substrate</name>
    </ligand>
</feature>
<feature type="binding site" evidence="5">
    <location>
        <position position="123"/>
    </location>
    <ligand>
        <name>substrate</name>
    </ligand>
</feature>
<dbReference type="Gene3D" id="3.20.20.10">
    <property type="entry name" value="Alanine racemase"/>
    <property type="match status" value="1"/>
</dbReference>
<evidence type="ECO:0000256" key="4">
    <source>
        <dbReference type="PIRSR" id="PIRSR600821-50"/>
    </source>
</evidence>
<dbReference type="GO" id="GO:0008784">
    <property type="term" value="F:alanine racemase activity"/>
    <property type="evidence" value="ECO:0007669"/>
    <property type="project" value="InterPro"/>
</dbReference>
<dbReference type="SUPFAM" id="SSF50621">
    <property type="entry name" value="Alanine racemase C-terminal domain-like"/>
    <property type="match status" value="1"/>
</dbReference>
<dbReference type="InterPro" id="IPR000821">
    <property type="entry name" value="Ala_racemase"/>
</dbReference>
<dbReference type="GO" id="GO:0030170">
    <property type="term" value="F:pyridoxal phosphate binding"/>
    <property type="evidence" value="ECO:0007669"/>
    <property type="project" value="TreeGrafter"/>
</dbReference>
<dbReference type="PANTHER" id="PTHR30511">
    <property type="entry name" value="ALANINE RACEMASE"/>
    <property type="match status" value="1"/>
</dbReference>
<accession>A0A919S3H7</accession>
<protein>
    <submittedName>
        <fullName evidence="7">Alanine racemase</fullName>
    </submittedName>
</protein>
<gene>
    <name evidence="7" type="primary">alr</name>
    <name evidence="7" type="ORF">CPJCM30710_32040</name>
</gene>
<keyword evidence="8" id="KW-1185">Reference proteome</keyword>
<keyword evidence="2 4" id="KW-0663">Pyridoxal phosphate</keyword>
<dbReference type="InterPro" id="IPR020622">
    <property type="entry name" value="Ala_racemase_pyridoxalP-BS"/>
</dbReference>
<name>A0A919S3H7_9CLOT</name>
<dbReference type="GO" id="GO:0030632">
    <property type="term" value="P:D-alanine biosynthetic process"/>
    <property type="evidence" value="ECO:0007669"/>
    <property type="project" value="TreeGrafter"/>
</dbReference>
<dbReference type="AlphaFoldDB" id="A0A919S3H7"/>
<evidence type="ECO:0000259" key="6">
    <source>
        <dbReference type="Pfam" id="PF01168"/>
    </source>
</evidence>
<dbReference type="SUPFAM" id="SSF51419">
    <property type="entry name" value="PLP-binding barrel"/>
    <property type="match status" value="1"/>
</dbReference>
<comment type="cofactor">
    <cofactor evidence="1 4">
        <name>pyridoxal 5'-phosphate</name>
        <dbReference type="ChEBI" id="CHEBI:597326"/>
    </cofactor>
</comment>
<evidence type="ECO:0000256" key="3">
    <source>
        <dbReference type="ARBA" id="ARBA00023235"/>
    </source>
</evidence>
<feature type="domain" description="Alanine racemase N-terminal" evidence="6">
    <location>
        <begin position="9"/>
        <end position="216"/>
    </location>
</feature>
<evidence type="ECO:0000256" key="2">
    <source>
        <dbReference type="ARBA" id="ARBA00022898"/>
    </source>
</evidence>
<dbReference type="InterPro" id="IPR001608">
    <property type="entry name" value="Ala_racemase_N"/>
</dbReference>
<organism evidence="7 8">
    <name type="scientific">Clostridium polyendosporum</name>
    <dbReference type="NCBI Taxonomy" id="69208"/>
    <lineage>
        <taxon>Bacteria</taxon>
        <taxon>Bacillati</taxon>
        <taxon>Bacillota</taxon>
        <taxon>Clostridia</taxon>
        <taxon>Eubacteriales</taxon>
        <taxon>Clostridiaceae</taxon>
        <taxon>Clostridium</taxon>
    </lineage>
</organism>
<dbReference type="GO" id="GO:0005829">
    <property type="term" value="C:cytosol"/>
    <property type="evidence" value="ECO:0007669"/>
    <property type="project" value="TreeGrafter"/>
</dbReference>
<reference evidence="7" key="1">
    <citation type="submission" date="2021-03" db="EMBL/GenBank/DDBJ databases">
        <title>Taxonomic study of Clostridium polyendosporum from meadow-gley soil under rice.</title>
        <authorList>
            <person name="Kobayashi H."/>
            <person name="Tanizawa Y."/>
            <person name="Yagura M."/>
        </authorList>
    </citation>
    <scope>NUCLEOTIDE SEQUENCE</scope>
    <source>
        <strain evidence="7">JCM 30710</strain>
    </source>
</reference>
<evidence type="ECO:0000313" key="7">
    <source>
        <dbReference type="EMBL" id="GIM30538.1"/>
    </source>
</evidence>
<sequence>MKNFWCEVYLDKIEHNLNLIKKFTEDKKLIAVVKGNAYGLGIEEISEFLDPMVDFFAVADMEEAKRVQSSKEILLLSPLVTLDDFYTDMDNIIYTLDNEELLSHLNKDIEIKVHIYVDTGMNRMGIKPEKLDEMIELIEKEFNNITVDGIYTHLHNTKNKKYTIKQIQKFKKCTEKYIDTIPHIHCLNSAGTLKEEYRALCSFTNTVRTGNLLYGYDGFSQGFKKAYGYFAKPVNKYFVKKGEYIGYGCAFKAKKDINIGVLGFGNIEHFGFNKDVKHNIFYDLLKVLYNHIKFRPVLFIEGRGVKILGRANMNTTLIDLNGFSLDDTIRVDISPILADSLVKKLYLKEVAET</sequence>
<evidence type="ECO:0000256" key="1">
    <source>
        <dbReference type="ARBA" id="ARBA00001933"/>
    </source>
</evidence>
<dbReference type="PANTHER" id="PTHR30511:SF0">
    <property type="entry name" value="ALANINE RACEMASE, CATABOLIC-RELATED"/>
    <property type="match status" value="1"/>
</dbReference>
<feature type="modified residue" description="N6-(pyridoxal phosphate)lysine" evidence="4">
    <location>
        <position position="34"/>
    </location>
</feature>
<proteinExistence type="predicted"/>
<comment type="caution">
    <text evidence="7">The sequence shown here is derived from an EMBL/GenBank/DDBJ whole genome shotgun (WGS) entry which is preliminary data.</text>
</comment>
<keyword evidence="3" id="KW-0413">Isomerase</keyword>
<dbReference type="EMBL" id="BOPZ01000042">
    <property type="protein sequence ID" value="GIM30538.1"/>
    <property type="molecule type" value="Genomic_DNA"/>
</dbReference>
<dbReference type="Pfam" id="PF01168">
    <property type="entry name" value="Ala_racemase_N"/>
    <property type="match status" value="1"/>
</dbReference>
<evidence type="ECO:0000313" key="8">
    <source>
        <dbReference type="Proteomes" id="UP000679179"/>
    </source>
</evidence>
<dbReference type="PRINTS" id="PR00992">
    <property type="entry name" value="ALARACEMASE"/>
</dbReference>
<dbReference type="Gene3D" id="2.40.37.10">
    <property type="entry name" value="Lyase, Ornithine Decarboxylase, Chain A, domain 1"/>
    <property type="match status" value="1"/>
</dbReference>
<dbReference type="PROSITE" id="PS00395">
    <property type="entry name" value="ALANINE_RACEMASE"/>
    <property type="match status" value="1"/>
</dbReference>